<dbReference type="EC" id="2.7.11.1" evidence="1"/>
<evidence type="ECO:0000259" key="10">
    <source>
        <dbReference type="PROSITE" id="PS50011"/>
    </source>
</evidence>
<feature type="compositionally biased region" description="Low complexity" evidence="9">
    <location>
        <begin position="802"/>
        <end position="812"/>
    </location>
</feature>
<dbReference type="Proteomes" id="UP001140172">
    <property type="component" value="Unassembled WGS sequence"/>
</dbReference>
<feature type="region of interest" description="Disordered" evidence="9">
    <location>
        <begin position="852"/>
        <end position="905"/>
    </location>
</feature>
<feature type="region of interest" description="Disordered" evidence="9">
    <location>
        <begin position="321"/>
        <end position="420"/>
    </location>
</feature>
<evidence type="ECO:0000256" key="4">
    <source>
        <dbReference type="ARBA" id="ARBA00022741"/>
    </source>
</evidence>
<keyword evidence="5 11" id="KW-0418">Kinase</keyword>
<dbReference type="Pfam" id="PF00069">
    <property type="entry name" value="Pkinase"/>
    <property type="match status" value="1"/>
</dbReference>
<evidence type="ECO:0000256" key="1">
    <source>
        <dbReference type="ARBA" id="ARBA00012513"/>
    </source>
</evidence>
<gene>
    <name evidence="11" type="primary">AKL1</name>
    <name evidence="11" type="ORF">GGI15_004545</name>
</gene>
<dbReference type="GO" id="GO:0000147">
    <property type="term" value="P:actin cortical patch assembly"/>
    <property type="evidence" value="ECO:0007669"/>
    <property type="project" value="TreeGrafter"/>
</dbReference>
<accession>A0A9W8H3A0</accession>
<feature type="compositionally biased region" description="Pro residues" evidence="9">
    <location>
        <begin position="974"/>
        <end position="984"/>
    </location>
</feature>
<reference evidence="11" key="1">
    <citation type="submission" date="2022-07" db="EMBL/GenBank/DDBJ databases">
        <title>Phylogenomic reconstructions and comparative analyses of Kickxellomycotina fungi.</title>
        <authorList>
            <person name="Reynolds N.K."/>
            <person name="Stajich J.E."/>
            <person name="Barry K."/>
            <person name="Grigoriev I.V."/>
            <person name="Crous P."/>
            <person name="Smith M.E."/>
        </authorList>
    </citation>
    <scope>NUCLEOTIDE SEQUENCE</scope>
    <source>
        <strain evidence="11">BCRC 34489</strain>
    </source>
</reference>
<organism evidence="11 12">
    <name type="scientific">Coemansia interrupta</name>
    <dbReference type="NCBI Taxonomy" id="1126814"/>
    <lineage>
        <taxon>Eukaryota</taxon>
        <taxon>Fungi</taxon>
        <taxon>Fungi incertae sedis</taxon>
        <taxon>Zoopagomycota</taxon>
        <taxon>Kickxellomycotina</taxon>
        <taxon>Kickxellomycetes</taxon>
        <taxon>Kickxellales</taxon>
        <taxon>Kickxellaceae</taxon>
        <taxon>Coemansia</taxon>
    </lineage>
</organism>
<dbReference type="SUPFAM" id="SSF56112">
    <property type="entry name" value="Protein kinase-like (PK-like)"/>
    <property type="match status" value="1"/>
</dbReference>
<dbReference type="AlphaFoldDB" id="A0A9W8H3A0"/>
<proteinExistence type="predicted"/>
<dbReference type="EMBL" id="JANBUM010000425">
    <property type="protein sequence ID" value="KAJ2777321.1"/>
    <property type="molecule type" value="Genomic_DNA"/>
</dbReference>
<feature type="region of interest" description="Disordered" evidence="9">
    <location>
        <begin position="796"/>
        <end position="815"/>
    </location>
</feature>
<feature type="region of interest" description="Disordered" evidence="9">
    <location>
        <begin position="949"/>
        <end position="1067"/>
    </location>
</feature>
<dbReference type="PROSITE" id="PS50011">
    <property type="entry name" value="PROTEIN_KINASE_DOM"/>
    <property type="match status" value="1"/>
</dbReference>
<feature type="compositionally biased region" description="Low complexity" evidence="9">
    <location>
        <begin position="350"/>
        <end position="360"/>
    </location>
</feature>
<name>A0A9W8H3A0_9FUNG</name>
<evidence type="ECO:0000256" key="2">
    <source>
        <dbReference type="ARBA" id="ARBA00022527"/>
    </source>
</evidence>
<sequence length="1115" mass="119108">MDTANGRTGEGHVGRFAQGTVLQVEEHSCVVQRFLASGGQADVYVVTMLSDGTPWVLKYAALGSDEESDNRRRQMEHEIGIMRQLTGHPQIVGLKAAEVTAAAAYILMEYCASDVVTLMNQTLPNHLSEQTILHIFSDACKAIAHLHYQTPPLLHRDIKVENLLATGRGYKLCDFGSTTSHMVQPNVRLPRAQIMALEEDIQRMTTLEYRAPEMVDLYLQRGVTEQADIWALGVLLYKLCYLRTPFDNASPLTILNAEYSVPETPRYSRELRHVFQMTMREEPRERSNIYQLCAYVCRMRGEECLVENRYQEPERVEGRQGLGWVSAVPPEKQPQQPRRYAASARHSEAESIGEAEAAGIVPMRRGRPARPGAAASSTASPGSSRAASPARRTTQAFGPRFGSSHSSTSTHVTPLSAPAAQPPADALSLFDDADMFALAAEDPAATGSLSAGARRVRMSVRAADGRESLSADFVQGAVFGSARRTSVLRRQPSGTAGSRSPVSRTSSGSRSLASRVASLDGAEEDDGLPGFVCRPLPPPPPPPEGVQGLASPVSLADADSDPWALPRSDDENSALRLSTILEACQADRLANPGQPATAPLTREQRVRSIYAVTLDKLDDARLSMSFDDPFLFSAKTQYAAQRGSVYQAQGGTAAELMMQEEARRAWGEMPGNVAGDLGAPRARLPSSRRAMDEDAWAVGASAAQGSVDVGSVDVDSVLRRAGERNRKLLVAQNNRRSMYIASGQAHGSPAGQAPLPPLLPEDVDDNMRVLSEQEIEELLERMDAYNRELLSEQQRWERNAARQQQQPQQQRQEGGRDMAVIEGIIAEANDQLLREEQAGGLLQGVLAKAKSTFGKGGAKPAEERAQAGEVAPVSEPIKAVEATPVSEPTKPAEQVAVAEPTKPAEPIKPAESVAVAAAVSVAQPAKTVEITPVAEPTKAVEAAAPIHAVEAPTPKEPAPVAEPVTYAVPTKAVEPPPPPKPPRAQPQATPSAAPGTQARPTTAPAHHTATAPTPPPSAEPVPKLPSMARARTDMPAPSDGPADPLAEARMRLKKKQSSPALGTAAMAARGSGATARAAFLDAARPAVPKSPAAAAAAGKKPVKSVRNLVAMFEQS</sequence>
<feature type="domain" description="Protein kinase" evidence="10">
    <location>
        <begin position="29"/>
        <end position="296"/>
    </location>
</feature>
<feature type="compositionally biased region" description="Pro residues" evidence="9">
    <location>
        <begin position="1012"/>
        <end position="1023"/>
    </location>
</feature>
<dbReference type="PANTHER" id="PTHR22967:SF57">
    <property type="entry name" value="AUXILIN, ISOFORM A-RELATED"/>
    <property type="match status" value="1"/>
</dbReference>
<dbReference type="GO" id="GO:0005737">
    <property type="term" value="C:cytoplasm"/>
    <property type="evidence" value="ECO:0007669"/>
    <property type="project" value="TreeGrafter"/>
</dbReference>
<keyword evidence="12" id="KW-1185">Reference proteome</keyword>
<evidence type="ECO:0000256" key="8">
    <source>
        <dbReference type="ARBA" id="ARBA00048679"/>
    </source>
</evidence>
<evidence type="ECO:0000256" key="9">
    <source>
        <dbReference type="SAM" id="MobiDB-lite"/>
    </source>
</evidence>
<comment type="catalytic activity">
    <reaction evidence="7">
        <text>L-threonyl-[protein] + ATP = O-phospho-L-threonyl-[protein] + ADP + H(+)</text>
        <dbReference type="Rhea" id="RHEA:46608"/>
        <dbReference type="Rhea" id="RHEA-COMP:11060"/>
        <dbReference type="Rhea" id="RHEA-COMP:11605"/>
        <dbReference type="ChEBI" id="CHEBI:15378"/>
        <dbReference type="ChEBI" id="CHEBI:30013"/>
        <dbReference type="ChEBI" id="CHEBI:30616"/>
        <dbReference type="ChEBI" id="CHEBI:61977"/>
        <dbReference type="ChEBI" id="CHEBI:456216"/>
        <dbReference type="EC" id="2.7.11.1"/>
    </reaction>
</comment>
<evidence type="ECO:0000256" key="6">
    <source>
        <dbReference type="ARBA" id="ARBA00022840"/>
    </source>
</evidence>
<dbReference type="SMART" id="SM00220">
    <property type="entry name" value="S_TKc"/>
    <property type="match status" value="1"/>
</dbReference>
<feature type="region of interest" description="Disordered" evidence="9">
    <location>
        <begin position="485"/>
        <end position="569"/>
    </location>
</feature>
<dbReference type="OrthoDB" id="2018507at2759"/>
<dbReference type="InterPro" id="IPR011009">
    <property type="entry name" value="Kinase-like_dom_sf"/>
</dbReference>
<dbReference type="GO" id="GO:0007015">
    <property type="term" value="P:actin filament organization"/>
    <property type="evidence" value="ECO:0007669"/>
    <property type="project" value="TreeGrafter"/>
</dbReference>
<feature type="compositionally biased region" description="Low complexity" evidence="9">
    <location>
        <begin position="985"/>
        <end position="1011"/>
    </location>
</feature>
<evidence type="ECO:0000256" key="5">
    <source>
        <dbReference type="ARBA" id="ARBA00022777"/>
    </source>
</evidence>
<evidence type="ECO:0000256" key="3">
    <source>
        <dbReference type="ARBA" id="ARBA00022679"/>
    </source>
</evidence>
<keyword evidence="2 11" id="KW-0723">Serine/threonine-protein kinase</keyword>
<feature type="compositionally biased region" description="Low complexity" evidence="9">
    <location>
        <begin position="369"/>
        <end position="394"/>
    </location>
</feature>
<dbReference type="PANTHER" id="PTHR22967">
    <property type="entry name" value="SERINE/THREONINE PROTEIN KINASE"/>
    <property type="match status" value="1"/>
</dbReference>
<dbReference type="GO" id="GO:0004674">
    <property type="term" value="F:protein serine/threonine kinase activity"/>
    <property type="evidence" value="ECO:0007669"/>
    <property type="project" value="UniProtKB-KW"/>
</dbReference>
<evidence type="ECO:0000313" key="11">
    <source>
        <dbReference type="EMBL" id="KAJ2777321.1"/>
    </source>
</evidence>
<evidence type="ECO:0000256" key="7">
    <source>
        <dbReference type="ARBA" id="ARBA00047899"/>
    </source>
</evidence>
<dbReference type="InterPro" id="IPR000719">
    <property type="entry name" value="Prot_kinase_dom"/>
</dbReference>
<dbReference type="Gene3D" id="1.10.510.10">
    <property type="entry name" value="Transferase(Phosphotransferase) domain 1"/>
    <property type="match status" value="1"/>
</dbReference>
<evidence type="ECO:0000313" key="12">
    <source>
        <dbReference type="Proteomes" id="UP001140172"/>
    </source>
</evidence>
<comment type="catalytic activity">
    <reaction evidence="8">
        <text>L-seryl-[protein] + ATP = O-phospho-L-seryl-[protein] + ADP + H(+)</text>
        <dbReference type="Rhea" id="RHEA:17989"/>
        <dbReference type="Rhea" id="RHEA-COMP:9863"/>
        <dbReference type="Rhea" id="RHEA-COMP:11604"/>
        <dbReference type="ChEBI" id="CHEBI:15378"/>
        <dbReference type="ChEBI" id="CHEBI:29999"/>
        <dbReference type="ChEBI" id="CHEBI:30616"/>
        <dbReference type="ChEBI" id="CHEBI:83421"/>
        <dbReference type="ChEBI" id="CHEBI:456216"/>
        <dbReference type="EC" id="2.7.11.1"/>
    </reaction>
</comment>
<keyword evidence="3 11" id="KW-0808">Transferase</keyword>
<feature type="compositionally biased region" description="Low complexity" evidence="9">
    <location>
        <begin position="497"/>
        <end position="519"/>
    </location>
</feature>
<feature type="compositionally biased region" description="Pro residues" evidence="9">
    <location>
        <begin position="535"/>
        <end position="544"/>
    </location>
</feature>
<keyword evidence="4" id="KW-0547">Nucleotide-binding</keyword>
<protein>
    <recommendedName>
        <fullName evidence="1">non-specific serine/threonine protein kinase</fullName>
        <ecNumber evidence="1">2.7.11.1</ecNumber>
    </recommendedName>
</protein>
<keyword evidence="6" id="KW-0067">ATP-binding</keyword>
<comment type="caution">
    <text evidence="11">The sequence shown here is derived from an EMBL/GenBank/DDBJ whole genome shotgun (WGS) entry which is preliminary data.</text>
</comment>
<dbReference type="GO" id="GO:0005524">
    <property type="term" value="F:ATP binding"/>
    <property type="evidence" value="ECO:0007669"/>
    <property type="project" value="UniProtKB-KW"/>
</dbReference>